<evidence type="ECO:0000256" key="4">
    <source>
        <dbReference type="ARBA" id="ARBA00010541"/>
    </source>
</evidence>
<dbReference type="SMART" id="SM00228">
    <property type="entry name" value="PDZ"/>
    <property type="match status" value="1"/>
</dbReference>
<dbReference type="GO" id="GO:0005758">
    <property type="term" value="C:mitochondrial intermembrane space"/>
    <property type="evidence" value="ECO:0007669"/>
    <property type="project" value="UniProtKB-SubCell"/>
</dbReference>
<keyword evidence="16" id="KW-0865">Zymogen</keyword>
<dbReference type="EMBL" id="OC916097">
    <property type="protein sequence ID" value="CAD7643146.1"/>
    <property type="molecule type" value="Genomic_DNA"/>
</dbReference>
<dbReference type="InterPro" id="IPR001478">
    <property type="entry name" value="PDZ"/>
</dbReference>
<evidence type="ECO:0000256" key="10">
    <source>
        <dbReference type="ARBA" id="ARBA00022801"/>
    </source>
</evidence>
<proteinExistence type="inferred from homology"/>
<evidence type="ECO:0000256" key="6">
    <source>
        <dbReference type="ARBA" id="ARBA00016929"/>
    </source>
</evidence>
<dbReference type="PANTHER" id="PTHR22939:SF129">
    <property type="entry name" value="SERINE PROTEASE HTRA2, MITOCHONDRIAL"/>
    <property type="match status" value="1"/>
</dbReference>
<gene>
    <name evidence="20" type="ORF">ONB1V03_LOCUS3985</name>
</gene>
<evidence type="ECO:0000256" key="3">
    <source>
        <dbReference type="ARBA" id="ARBA00004375"/>
    </source>
</evidence>
<keyword evidence="14" id="KW-0496">Mitochondrion</keyword>
<evidence type="ECO:0000256" key="5">
    <source>
        <dbReference type="ARBA" id="ARBA00013033"/>
    </source>
</evidence>
<keyword evidence="11" id="KW-0720">Serine protease</keyword>
<name>A0A7R9QEP6_9ACAR</name>
<evidence type="ECO:0000256" key="8">
    <source>
        <dbReference type="ARBA" id="ARBA00022692"/>
    </source>
</evidence>
<dbReference type="EC" id="3.4.21.108" evidence="5"/>
<dbReference type="Pfam" id="PF17820">
    <property type="entry name" value="PDZ_6"/>
    <property type="match status" value="1"/>
</dbReference>
<comment type="catalytic activity">
    <reaction evidence="1">
        <text>Cleavage of non-polar aliphatic amino-acids at the P1 position, with a preference for Val, Ile and Met. At the P2 and P3 positions, Arg is selected most strongly with a secondary preference for other hydrophilic residues.</text>
        <dbReference type="EC" id="3.4.21.108"/>
    </reaction>
</comment>
<evidence type="ECO:0000256" key="7">
    <source>
        <dbReference type="ARBA" id="ARBA00022670"/>
    </source>
</evidence>
<dbReference type="InterPro" id="IPR041489">
    <property type="entry name" value="PDZ_6"/>
</dbReference>
<reference evidence="20" key="1">
    <citation type="submission" date="2020-11" db="EMBL/GenBank/DDBJ databases">
        <authorList>
            <person name="Tran Van P."/>
        </authorList>
    </citation>
    <scope>NUCLEOTIDE SEQUENCE</scope>
</reference>
<evidence type="ECO:0000313" key="21">
    <source>
        <dbReference type="Proteomes" id="UP000728032"/>
    </source>
</evidence>
<evidence type="ECO:0000256" key="2">
    <source>
        <dbReference type="ARBA" id="ARBA00004304"/>
    </source>
</evidence>
<dbReference type="Gene3D" id="2.30.42.10">
    <property type="match status" value="1"/>
</dbReference>
<organism evidence="20">
    <name type="scientific">Oppiella nova</name>
    <dbReference type="NCBI Taxonomy" id="334625"/>
    <lineage>
        <taxon>Eukaryota</taxon>
        <taxon>Metazoa</taxon>
        <taxon>Ecdysozoa</taxon>
        <taxon>Arthropoda</taxon>
        <taxon>Chelicerata</taxon>
        <taxon>Arachnida</taxon>
        <taxon>Acari</taxon>
        <taxon>Acariformes</taxon>
        <taxon>Sarcoptiformes</taxon>
        <taxon>Oribatida</taxon>
        <taxon>Brachypylina</taxon>
        <taxon>Oppioidea</taxon>
        <taxon>Oppiidae</taxon>
        <taxon>Oppiella</taxon>
    </lineage>
</organism>
<dbReference type="SUPFAM" id="SSF50156">
    <property type="entry name" value="PDZ domain-like"/>
    <property type="match status" value="1"/>
</dbReference>
<dbReference type="GO" id="GO:0031966">
    <property type="term" value="C:mitochondrial membrane"/>
    <property type="evidence" value="ECO:0007669"/>
    <property type="project" value="UniProtKB-SubCell"/>
</dbReference>
<evidence type="ECO:0000256" key="11">
    <source>
        <dbReference type="ARBA" id="ARBA00022825"/>
    </source>
</evidence>
<keyword evidence="12" id="KW-0809">Transit peptide</keyword>
<keyword evidence="15" id="KW-0472">Membrane</keyword>
<evidence type="ECO:0000256" key="1">
    <source>
        <dbReference type="ARBA" id="ARBA00001760"/>
    </source>
</evidence>
<protein>
    <recommendedName>
        <fullName evidence="6">Serine protease HTRA2, mitochondrial</fullName>
        <ecNumber evidence="5">3.4.21.108</ecNumber>
    </recommendedName>
    <alternativeName>
        <fullName evidence="17">High temperature requirement protein A2</fullName>
    </alternativeName>
</protein>
<dbReference type="InterPro" id="IPR036034">
    <property type="entry name" value="PDZ_sf"/>
</dbReference>
<dbReference type="FunFam" id="2.40.10.120:FF:000004">
    <property type="entry name" value="Serine protease HTRA2, mitochondrial"/>
    <property type="match status" value="1"/>
</dbReference>
<evidence type="ECO:0000256" key="16">
    <source>
        <dbReference type="ARBA" id="ARBA00023145"/>
    </source>
</evidence>
<dbReference type="OrthoDB" id="4217619at2759"/>
<dbReference type="GO" id="GO:0043065">
    <property type="term" value="P:positive regulation of apoptotic process"/>
    <property type="evidence" value="ECO:0007669"/>
    <property type="project" value="UniProtKB-ARBA"/>
</dbReference>
<dbReference type="Gene3D" id="2.40.10.120">
    <property type="match status" value="1"/>
</dbReference>
<keyword evidence="8" id="KW-0812">Transmembrane</keyword>
<keyword evidence="10" id="KW-0378">Hydrolase</keyword>
<evidence type="ECO:0000256" key="17">
    <source>
        <dbReference type="ARBA" id="ARBA00029644"/>
    </source>
</evidence>
<dbReference type="GO" id="GO:0006508">
    <property type="term" value="P:proteolysis"/>
    <property type="evidence" value="ECO:0007669"/>
    <property type="project" value="UniProtKB-KW"/>
</dbReference>
<comment type="function">
    <text evidence="18">Serine protease that shows proteolytic activity against a non-specific substrate beta-casein. Promotes or induces cell death either by direct binding to and inhibition of BIRC proteins (also called inhibitor of apoptosis proteins, IAPs), leading to an increase in caspase activity, or by a BIRC inhibition-independent, caspase-independent and serine protease activity-dependent mechanism. Can antagonize antiapoptotic activity of th/Diap1 by directly inducing the degradation of th/Diap1.</text>
</comment>
<evidence type="ECO:0000256" key="18">
    <source>
        <dbReference type="ARBA" id="ARBA00035606"/>
    </source>
</evidence>
<dbReference type="PANTHER" id="PTHR22939">
    <property type="entry name" value="SERINE PROTEASE FAMILY S1C HTRA-RELATED"/>
    <property type="match status" value="1"/>
</dbReference>
<evidence type="ECO:0000259" key="19">
    <source>
        <dbReference type="PROSITE" id="PS50106"/>
    </source>
</evidence>
<dbReference type="InterPro" id="IPR001940">
    <property type="entry name" value="Peptidase_S1C"/>
</dbReference>
<dbReference type="Pfam" id="PF13365">
    <property type="entry name" value="Trypsin_2"/>
    <property type="match status" value="1"/>
</dbReference>
<dbReference type="GO" id="GO:0007005">
    <property type="term" value="P:mitochondrion organization"/>
    <property type="evidence" value="ECO:0007669"/>
    <property type="project" value="UniProtKB-ARBA"/>
</dbReference>
<keyword evidence="9" id="KW-0053">Apoptosis</keyword>
<keyword evidence="21" id="KW-1185">Reference proteome</keyword>
<keyword evidence="7" id="KW-0645">Protease</keyword>
<dbReference type="GO" id="GO:0006915">
    <property type="term" value="P:apoptotic process"/>
    <property type="evidence" value="ECO:0007669"/>
    <property type="project" value="UniProtKB-KW"/>
</dbReference>
<evidence type="ECO:0000256" key="12">
    <source>
        <dbReference type="ARBA" id="ARBA00022946"/>
    </source>
</evidence>
<dbReference type="PRINTS" id="PR00834">
    <property type="entry name" value="PROTEASES2C"/>
</dbReference>
<keyword evidence="13" id="KW-1133">Transmembrane helix</keyword>
<sequence>MSTNPTIISITSITSMARNLLSSTRRLTLPTYHPFISHNKLSLITSNGNHNNTLLHKCVALIVCVFGSKYLIHRLHKTKNFSDNNDTNNNKRHVLYESMNTCLTGLVSTCGLRSAELFIKNNDMKEDNNHLLASKRFNFIADVTERVSSALVFIEVMGRHPFYPELNVSVSSGSGFIVHSSGVIITNAHVVANASTVSVKLFDGRILKGRVEYVDHRLDLATIRLETSDKDFPVIRLGDSHKSRTGEWVIAMGSPFSLSNTITVGVISSLKRKSHELGLNYKEIDFIQTDASINIGNSGGPLVNLDGEAIGINTMKVTAGISFAIPSDYAKEFLERANRFQQKTAKARSEEILSKRNRYIGITMLSLTPKLIEELREREDNFPNVKNGVLIWKVVLGSPAHLVGLQPGDIITRINGVEATSVEDIYRALEDEQVLSITIRRKDDDISLVIKPQTID</sequence>
<evidence type="ECO:0000256" key="15">
    <source>
        <dbReference type="ARBA" id="ARBA00023136"/>
    </source>
</evidence>
<evidence type="ECO:0000256" key="13">
    <source>
        <dbReference type="ARBA" id="ARBA00022989"/>
    </source>
</evidence>
<accession>A0A7R9QEP6</accession>
<dbReference type="GO" id="GO:0004252">
    <property type="term" value="F:serine-type endopeptidase activity"/>
    <property type="evidence" value="ECO:0007669"/>
    <property type="project" value="InterPro"/>
</dbReference>
<dbReference type="SUPFAM" id="SSF50494">
    <property type="entry name" value="Trypsin-like serine proteases"/>
    <property type="match status" value="1"/>
</dbReference>
<feature type="domain" description="PDZ" evidence="19">
    <location>
        <begin position="354"/>
        <end position="431"/>
    </location>
</feature>
<comment type="subcellular location">
    <subcellularLocation>
        <location evidence="3">Mitochondrion intermembrane space</location>
        <topology evidence="3">Single-pass membrane protein</topology>
    </subcellularLocation>
    <subcellularLocation>
        <location evidence="2">Mitochondrion membrane</location>
        <topology evidence="2">Single-pass membrane protein</topology>
    </subcellularLocation>
</comment>
<dbReference type="Proteomes" id="UP000728032">
    <property type="component" value="Unassembled WGS sequence"/>
</dbReference>
<evidence type="ECO:0000256" key="9">
    <source>
        <dbReference type="ARBA" id="ARBA00022703"/>
    </source>
</evidence>
<dbReference type="EMBL" id="CAJPVJ010001272">
    <property type="protein sequence ID" value="CAG2164431.1"/>
    <property type="molecule type" value="Genomic_DNA"/>
</dbReference>
<comment type="similarity">
    <text evidence="4">Belongs to the peptidase S1C family.</text>
</comment>
<dbReference type="AlphaFoldDB" id="A0A7R9QEP6"/>
<dbReference type="InterPro" id="IPR009003">
    <property type="entry name" value="Peptidase_S1_PA"/>
</dbReference>
<evidence type="ECO:0000256" key="14">
    <source>
        <dbReference type="ARBA" id="ARBA00023128"/>
    </source>
</evidence>
<dbReference type="PROSITE" id="PS50106">
    <property type="entry name" value="PDZ"/>
    <property type="match status" value="1"/>
</dbReference>
<evidence type="ECO:0000313" key="20">
    <source>
        <dbReference type="EMBL" id="CAD7643146.1"/>
    </source>
</evidence>